<dbReference type="EMBL" id="ATBP01000253">
    <property type="protein sequence ID" value="ETR71564.1"/>
    <property type="molecule type" value="Genomic_DNA"/>
</dbReference>
<sequence>MALANTRKDNVGMALSSYDVRKTVAIIFFALFLTSNVMANNKNKVALVMKALSNPFFIKMEEGAKQYAEKNDIPFEIFGVERETEVKRQIGIVENLISRKYAAIVIAPTDSIKLIPVCKKAMDQGIVVINIDNPLHEPTLKKLNIEIPFVGSDNYQGASLVGEYLKRKLGNKGNVLVIEGIRGVENAELRKKGL</sequence>
<accession>A0A1V1P9V6</accession>
<dbReference type="InterPro" id="IPR028082">
    <property type="entry name" value="Peripla_BP_I"/>
</dbReference>
<dbReference type="SUPFAM" id="SSF53822">
    <property type="entry name" value="Periplasmic binding protein-like I"/>
    <property type="match status" value="1"/>
</dbReference>
<dbReference type="PANTHER" id="PTHR46847:SF1">
    <property type="entry name" value="D-ALLOSE-BINDING PERIPLASMIC PROTEIN-RELATED"/>
    <property type="match status" value="1"/>
</dbReference>
<comment type="caution">
    <text evidence="5">The sequence shown here is derived from an EMBL/GenBank/DDBJ whole genome shotgun (WGS) entry which is preliminary data.</text>
</comment>
<dbReference type="Gene3D" id="3.40.50.2300">
    <property type="match status" value="2"/>
</dbReference>
<protein>
    <submittedName>
        <fullName evidence="5">Ribose transport system substrate-binding protein</fullName>
    </submittedName>
</protein>
<dbReference type="GO" id="GO:0030313">
    <property type="term" value="C:cell envelope"/>
    <property type="evidence" value="ECO:0007669"/>
    <property type="project" value="UniProtKB-SubCell"/>
</dbReference>
<dbReference type="InterPro" id="IPR025997">
    <property type="entry name" value="SBP_2_dom"/>
</dbReference>
<proteinExistence type="inferred from homology"/>
<feature type="domain" description="Periplasmic binding protein" evidence="4">
    <location>
        <begin position="45"/>
        <end position="193"/>
    </location>
</feature>
<evidence type="ECO:0000256" key="2">
    <source>
        <dbReference type="ARBA" id="ARBA00007639"/>
    </source>
</evidence>
<organism evidence="5 6">
    <name type="scientific">Candidatus Magnetoglobus multicellularis str. Araruama</name>
    <dbReference type="NCBI Taxonomy" id="890399"/>
    <lineage>
        <taxon>Bacteria</taxon>
        <taxon>Pseudomonadati</taxon>
        <taxon>Thermodesulfobacteriota</taxon>
        <taxon>Desulfobacteria</taxon>
        <taxon>Desulfobacterales</taxon>
        <taxon>Desulfobacteraceae</taxon>
        <taxon>Candidatus Magnetoglobus</taxon>
    </lineage>
</organism>
<evidence type="ECO:0000259" key="4">
    <source>
        <dbReference type="Pfam" id="PF13407"/>
    </source>
</evidence>
<dbReference type="GO" id="GO:0030246">
    <property type="term" value="F:carbohydrate binding"/>
    <property type="evidence" value="ECO:0007669"/>
    <property type="project" value="UniProtKB-ARBA"/>
</dbReference>
<dbReference type="Proteomes" id="UP000189670">
    <property type="component" value="Unassembled WGS sequence"/>
</dbReference>
<reference evidence="6" key="1">
    <citation type="submission" date="2012-11" db="EMBL/GenBank/DDBJ databases">
        <authorList>
            <person name="Lucero-Rivera Y.E."/>
            <person name="Tovar-Ramirez D."/>
        </authorList>
    </citation>
    <scope>NUCLEOTIDE SEQUENCE [LARGE SCALE GENOMIC DNA]</scope>
    <source>
        <strain evidence="6">Araruama</strain>
    </source>
</reference>
<gene>
    <name evidence="5" type="ORF">OMM_02398</name>
</gene>
<comment type="subcellular location">
    <subcellularLocation>
        <location evidence="1">Cell envelope</location>
    </subcellularLocation>
</comment>
<evidence type="ECO:0000313" key="5">
    <source>
        <dbReference type="EMBL" id="ETR71564.1"/>
    </source>
</evidence>
<keyword evidence="3" id="KW-0732">Signal</keyword>
<dbReference type="PANTHER" id="PTHR46847">
    <property type="entry name" value="D-ALLOSE-BINDING PERIPLASMIC PROTEIN-RELATED"/>
    <property type="match status" value="1"/>
</dbReference>
<evidence type="ECO:0000313" key="6">
    <source>
        <dbReference type="Proteomes" id="UP000189670"/>
    </source>
</evidence>
<name>A0A1V1P9V6_9BACT</name>
<evidence type="ECO:0000256" key="3">
    <source>
        <dbReference type="ARBA" id="ARBA00022729"/>
    </source>
</evidence>
<evidence type="ECO:0000256" key="1">
    <source>
        <dbReference type="ARBA" id="ARBA00004196"/>
    </source>
</evidence>
<comment type="similarity">
    <text evidence="2">Belongs to the bacterial solute-binding protein 2 family.</text>
</comment>
<dbReference type="Pfam" id="PF13407">
    <property type="entry name" value="Peripla_BP_4"/>
    <property type="match status" value="1"/>
</dbReference>
<dbReference type="AlphaFoldDB" id="A0A1V1P9V6"/>